<comment type="subcellular location">
    <subcellularLocation>
        <location evidence="1">Membrane</location>
        <topology evidence="1">Single-pass membrane protein</topology>
    </subcellularLocation>
</comment>
<evidence type="ECO:0000256" key="2">
    <source>
        <dbReference type="ARBA" id="ARBA00022692"/>
    </source>
</evidence>
<feature type="compositionally biased region" description="Polar residues" evidence="6">
    <location>
        <begin position="96"/>
        <end position="107"/>
    </location>
</feature>
<dbReference type="GO" id="GO:0016020">
    <property type="term" value="C:membrane"/>
    <property type="evidence" value="ECO:0007669"/>
    <property type="project" value="UniProtKB-SubCell"/>
</dbReference>
<keyword evidence="3" id="KW-0732">Signal</keyword>
<gene>
    <name evidence="8" type="ORF">GUJ93_ZPchr0013g37609</name>
</gene>
<dbReference type="GO" id="GO:0045010">
    <property type="term" value="P:actin nucleation"/>
    <property type="evidence" value="ECO:0007669"/>
    <property type="project" value="InterPro"/>
</dbReference>
<keyword evidence="9" id="KW-1185">Reference proteome</keyword>
<reference evidence="8" key="1">
    <citation type="journal article" date="2021" name="bioRxiv">
        <title>Whole Genome Assembly and Annotation of Northern Wild Rice, Zizania palustris L., Supports a Whole Genome Duplication in the Zizania Genus.</title>
        <authorList>
            <person name="Haas M."/>
            <person name="Kono T."/>
            <person name="Macchietto M."/>
            <person name="Millas R."/>
            <person name="McGilp L."/>
            <person name="Shao M."/>
            <person name="Duquette J."/>
            <person name="Hirsch C.N."/>
            <person name="Kimball J."/>
        </authorList>
    </citation>
    <scope>NUCLEOTIDE SEQUENCE</scope>
    <source>
        <tissue evidence="8">Fresh leaf tissue</tissue>
    </source>
</reference>
<evidence type="ECO:0000256" key="6">
    <source>
        <dbReference type="SAM" id="MobiDB-lite"/>
    </source>
</evidence>
<evidence type="ECO:0000256" key="5">
    <source>
        <dbReference type="ARBA" id="ARBA00023136"/>
    </source>
</evidence>
<keyword evidence="5" id="KW-0472">Membrane</keyword>
<keyword evidence="4" id="KW-1133">Transmembrane helix</keyword>
<feature type="compositionally biased region" description="Polar residues" evidence="6">
    <location>
        <begin position="161"/>
        <end position="171"/>
    </location>
</feature>
<dbReference type="PANTHER" id="PTHR23213">
    <property type="entry name" value="FORMIN-RELATED"/>
    <property type="match status" value="1"/>
</dbReference>
<evidence type="ECO:0000313" key="8">
    <source>
        <dbReference type="EMBL" id="KAG8099505.1"/>
    </source>
</evidence>
<protein>
    <recommendedName>
        <fullName evidence="7">FH2 domain-containing protein</fullName>
    </recommendedName>
</protein>
<evidence type="ECO:0000313" key="9">
    <source>
        <dbReference type="Proteomes" id="UP000729402"/>
    </source>
</evidence>
<sequence>MTATVYSSDEEDTATFYTAPKTAKSSFSRSTSQHSTLEPTVMPPTAATAPAPPQTTPLQPPRRPPPPPPPPPLPRQRLVLPLPAESPPRAALANLELTSSPADTSVQDRGGAQPPPLKPPHLKPLHWDKLRAISGRTTVWDQVKNSDLFRVDEEAMESLFLNSSGAGSSDQSARREGTGKQESRLLDPKRLQNVAIMLKALNVTADEVIAALVHGDHMSSHHTVQSINC</sequence>
<dbReference type="OrthoDB" id="1104827at2759"/>
<dbReference type="Proteomes" id="UP000729402">
    <property type="component" value="Unassembled WGS sequence"/>
</dbReference>
<keyword evidence="2" id="KW-0812">Transmembrane</keyword>
<name>A0A8J6C237_ZIZPA</name>
<evidence type="ECO:0000259" key="7">
    <source>
        <dbReference type="PROSITE" id="PS51444"/>
    </source>
</evidence>
<evidence type="ECO:0000256" key="1">
    <source>
        <dbReference type="ARBA" id="ARBA00004167"/>
    </source>
</evidence>
<feature type="compositionally biased region" description="Pro residues" evidence="6">
    <location>
        <begin position="50"/>
        <end position="74"/>
    </location>
</feature>
<proteinExistence type="predicted"/>
<dbReference type="InterPro" id="IPR015425">
    <property type="entry name" value="FH2_Formin"/>
</dbReference>
<feature type="region of interest" description="Disordered" evidence="6">
    <location>
        <begin position="161"/>
        <end position="185"/>
    </location>
</feature>
<dbReference type="PROSITE" id="PS51444">
    <property type="entry name" value="FH2"/>
    <property type="match status" value="1"/>
</dbReference>
<evidence type="ECO:0000256" key="4">
    <source>
        <dbReference type="ARBA" id="ARBA00022989"/>
    </source>
</evidence>
<evidence type="ECO:0000256" key="3">
    <source>
        <dbReference type="ARBA" id="ARBA00022729"/>
    </source>
</evidence>
<dbReference type="AlphaFoldDB" id="A0A8J6C237"/>
<dbReference type="PANTHER" id="PTHR23213:SF257">
    <property type="entry name" value="FORMIN-LIKE PROTEIN 13"/>
    <property type="match status" value="1"/>
</dbReference>
<feature type="compositionally biased region" description="Basic and acidic residues" evidence="6">
    <location>
        <begin position="172"/>
        <end position="185"/>
    </location>
</feature>
<comment type="caution">
    <text evidence="8">The sequence shown here is derived from an EMBL/GenBank/DDBJ whole genome shotgun (WGS) entry which is preliminary data.</text>
</comment>
<reference evidence="8" key="2">
    <citation type="submission" date="2021-02" db="EMBL/GenBank/DDBJ databases">
        <authorList>
            <person name="Kimball J.A."/>
            <person name="Haas M.W."/>
            <person name="Macchietto M."/>
            <person name="Kono T."/>
            <person name="Duquette J."/>
            <person name="Shao M."/>
        </authorList>
    </citation>
    <scope>NUCLEOTIDE SEQUENCE</scope>
    <source>
        <tissue evidence="8">Fresh leaf tissue</tissue>
    </source>
</reference>
<dbReference type="EMBL" id="JAAALK010000079">
    <property type="protein sequence ID" value="KAG8099505.1"/>
    <property type="molecule type" value="Genomic_DNA"/>
</dbReference>
<dbReference type="Pfam" id="PF02181">
    <property type="entry name" value="FH2"/>
    <property type="match status" value="1"/>
</dbReference>
<feature type="region of interest" description="Disordered" evidence="6">
    <location>
        <begin position="1"/>
        <end position="123"/>
    </location>
</feature>
<dbReference type="GO" id="GO:0051015">
    <property type="term" value="F:actin filament binding"/>
    <property type="evidence" value="ECO:0007669"/>
    <property type="project" value="InterPro"/>
</dbReference>
<dbReference type="InterPro" id="IPR027643">
    <property type="entry name" value="Formin-like_plant"/>
</dbReference>
<organism evidence="8 9">
    <name type="scientific">Zizania palustris</name>
    <name type="common">Northern wild rice</name>
    <dbReference type="NCBI Taxonomy" id="103762"/>
    <lineage>
        <taxon>Eukaryota</taxon>
        <taxon>Viridiplantae</taxon>
        <taxon>Streptophyta</taxon>
        <taxon>Embryophyta</taxon>
        <taxon>Tracheophyta</taxon>
        <taxon>Spermatophyta</taxon>
        <taxon>Magnoliopsida</taxon>
        <taxon>Liliopsida</taxon>
        <taxon>Poales</taxon>
        <taxon>Poaceae</taxon>
        <taxon>BOP clade</taxon>
        <taxon>Oryzoideae</taxon>
        <taxon>Oryzeae</taxon>
        <taxon>Zizaniinae</taxon>
        <taxon>Zizania</taxon>
    </lineage>
</organism>
<feature type="domain" description="FH2" evidence="7">
    <location>
        <begin position="112"/>
        <end position="229"/>
    </location>
</feature>
<feature type="compositionally biased region" description="Low complexity" evidence="6">
    <location>
        <begin position="25"/>
        <end position="35"/>
    </location>
</feature>
<accession>A0A8J6C237</accession>